<evidence type="ECO:0000256" key="4">
    <source>
        <dbReference type="ARBA" id="ARBA00023136"/>
    </source>
</evidence>
<sequence length="599" mass="59424">MSLENFSNSGLNSLVNQFQSGTSGWMTTADHIALQIFGALAVLEFVWSGATILLRKNDLPDIITGVLFKVLSLSFFYMLIIEAPTWIPDIIQSFWDIGGQISGQTIQSPNAILQSGIQMGAHLINATMNAVSGWHPAESIILAVAAGIAAVLILVGTLILALQLIVTLIEAFIVIGAGAVLLGFMGSRWTSQWGEKYFGYAVSVGIKLMVVELITGLAFSMTHVWANELANIQMGLGHILVPVGDMFNIGVGSLIIGALAIMVPSIASSMMNGSPSLSMGNMGAAGAAIAGGVVAAGAGAAMGAASLANSAIGAGKAAGSLASSANTAMGGTKGLGAAFQESAGAANESGILGLGAGTTGARMAGGLTGMASQAASGMGTASKQGLRAVGGMARDKFHGVSGRKAQEMATGLGDKAVQGHGETTTGGNFANRVRAQQPGDVNKGNSVGLGAAPDASPNTSGNVGGGSGGGGSGSGSGPSDPIAAPALGSTTSAGNREGSTAAGIPGEKLGNTTAGIPNDGVPVRPNDGVQPKGFGDSIGSGGGKGSLSGQSNGPRFDTRPDHEQVLSALDKIKERNRPHGFPNDGGGGGAGGPRITHTE</sequence>
<accession>A0A1B9BY47</accession>
<evidence type="ECO:0000313" key="7">
    <source>
        <dbReference type="EMBL" id="OCB02652.1"/>
    </source>
</evidence>
<keyword evidence="3 6" id="KW-1133">Transmembrane helix</keyword>
<feature type="transmembrane region" description="Helical" evidence="6">
    <location>
        <begin position="32"/>
        <end position="54"/>
    </location>
</feature>
<reference evidence="7 8" key="1">
    <citation type="submission" date="2016-07" db="EMBL/GenBank/DDBJ databases">
        <title>Draft genome of a psychrotolerant acidophile Acidithiobacillus ferrivorans strain YL15.</title>
        <authorList>
            <person name="Peng T."/>
            <person name="Ma L."/>
            <person name="Nan M."/>
            <person name="An N."/>
            <person name="Wang M."/>
            <person name="Qiu G."/>
            <person name="Zeng W."/>
        </authorList>
    </citation>
    <scope>NUCLEOTIDE SEQUENCE [LARGE SCALE GENOMIC DNA]</scope>
    <source>
        <strain evidence="7 8">YL15</strain>
    </source>
</reference>
<dbReference type="EMBL" id="MASQ01000091">
    <property type="protein sequence ID" value="OCB02652.1"/>
    <property type="molecule type" value="Genomic_DNA"/>
</dbReference>
<keyword evidence="2 6" id="KW-0812">Transmembrane</keyword>
<proteinExistence type="predicted"/>
<feature type="transmembrane region" description="Helical" evidence="6">
    <location>
        <begin position="66"/>
        <end position="87"/>
    </location>
</feature>
<dbReference type="Pfam" id="PF04610">
    <property type="entry name" value="TrbL"/>
    <property type="match status" value="1"/>
</dbReference>
<evidence type="ECO:0000256" key="6">
    <source>
        <dbReference type="SAM" id="Phobius"/>
    </source>
</evidence>
<feature type="region of interest" description="Disordered" evidence="5">
    <location>
        <begin position="399"/>
        <end position="599"/>
    </location>
</feature>
<dbReference type="GO" id="GO:0030255">
    <property type="term" value="P:protein secretion by the type IV secretion system"/>
    <property type="evidence" value="ECO:0007669"/>
    <property type="project" value="InterPro"/>
</dbReference>
<evidence type="ECO:0000256" key="3">
    <source>
        <dbReference type="ARBA" id="ARBA00022989"/>
    </source>
</evidence>
<feature type="transmembrane region" description="Helical" evidence="6">
    <location>
        <begin position="239"/>
        <end position="263"/>
    </location>
</feature>
<name>A0A1B9BY47_9PROT</name>
<dbReference type="InterPro" id="IPR007688">
    <property type="entry name" value="Conjugal_tfr_TrbL/VirB6"/>
</dbReference>
<organism evidence="7 8">
    <name type="scientific">Acidithiobacillus ferrivorans</name>
    <dbReference type="NCBI Taxonomy" id="160808"/>
    <lineage>
        <taxon>Bacteria</taxon>
        <taxon>Pseudomonadati</taxon>
        <taxon>Pseudomonadota</taxon>
        <taxon>Acidithiobacillia</taxon>
        <taxon>Acidithiobacillales</taxon>
        <taxon>Acidithiobacillaceae</taxon>
        <taxon>Acidithiobacillus</taxon>
    </lineage>
</organism>
<evidence type="ECO:0000313" key="8">
    <source>
        <dbReference type="Proteomes" id="UP000093129"/>
    </source>
</evidence>
<protein>
    <submittedName>
        <fullName evidence="7">P-type conjugative transfer protein TrbL</fullName>
    </submittedName>
</protein>
<dbReference type="AlphaFoldDB" id="A0A1B9BY47"/>
<dbReference type="GO" id="GO:0016020">
    <property type="term" value="C:membrane"/>
    <property type="evidence" value="ECO:0007669"/>
    <property type="project" value="UniProtKB-SubCell"/>
</dbReference>
<dbReference type="RefSeq" id="WP_065413448.1">
    <property type="nucleotide sequence ID" value="NZ_MASQ01000091.1"/>
</dbReference>
<feature type="transmembrane region" description="Helical" evidence="6">
    <location>
        <begin position="197"/>
        <end position="219"/>
    </location>
</feature>
<dbReference type="NCBIfam" id="TIGR02783">
    <property type="entry name" value="TrbL_P"/>
    <property type="match status" value="1"/>
</dbReference>
<evidence type="ECO:0000256" key="1">
    <source>
        <dbReference type="ARBA" id="ARBA00004141"/>
    </source>
</evidence>
<feature type="compositionally biased region" description="Polar residues" evidence="5">
    <location>
        <begin position="488"/>
        <end position="498"/>
    </location>
</feature>
<feature type="transmembrane region" description="Helical" evidence="6">
    <location>
        <begin position="283"/>
        <end position="308"/>
    </location>
</feature>
<feature type="compositionally biased region" description="Basic and acidic residues" evidence="5">
    <location>
        <begin position="556"/>
        <end position="577"/>
    </location>
</feature>
<evidence type="ECO:0000256" key="2">
    <source>
        <dbReference type="ARBA" id="ARBA00022692"/>
    </source>
</evidence>
<feature type="compositionally biased region" description="Gly residues" evidence="5">
    <location>
        <begin position="583"/>
        <end position="592"/>
    </location>
</feature>
<keyword evidence="4 6" id="KW-0472">Membrane</keyword>
<evidence type="ECO:0000256" key="5">
    <source>
        <dbReference type="SAM" id="MobiDB-lite"/>
    </source>
</evidence>
<feature type="compositionally biased region" description="Gly residues" evidence="5">
    <location>
        <begin position="536"/>
        <end position="546"/>
    </location>
</feature>
<dbReference type="Proteomes" id="UP000093129">
    <property type="component" value="Unassembled WGS sequence"/>
</dbReference>
<feature type="transmembrane region" description="Helical" evidence="6">
    <location>
        <begin position="140"/>
        <end position="161"/>
    </location>
</feature>
<gene>
    <name evidence="7" type="ORF">BBC27_12065</name>
</gene>
<feature type="compositionally biased region" description="Gly residues" evidence="5">
    <location>
        <begin position="462"/>
        <end position="476"/>
    </location>
</feature>
<dbReference type="InterPro" id="IPR014150">
    <property type="entry name" value="Conjugal_tfr_TrbL"/>
</dbReference>
<comment type="subcellular location">
    <subcellularLocation>
        <location evidence="1">Membrane</location>
        <topology evidence="1">Multi-pass membrane protein</topology>
    </subcellularLocation>
</comment>
<comment type="caution">
    <text evidence="7">The sequence shown here is derived from an EMBL/GenBank/DDBJ whole genome shotgun (WGS) entry which is preliminary data.</text>
</comment>
<feature type="transmembrane region" description="Helical" evidence="6">
    <location>
        <begin position="168"/>
        <end position="185"/>
    </location>
</feature>